<dbReference type="InterPro" id="IPR029063">
    <property type="entry name" value="SAM-dependent_MTases_sf"/>
</dbReference>
<dbReference type="EMBL" id="JMCC02000002">
    <property type="protein sequence ID" value="KIG19420.1"/>
    <property type="molecule type" value="Genomic_DNA"/>
</dbReference>
<dbReference type="Gene3D" id="3.40.50.150">
    <property type="entry name" value="Vaccinia Virus protein VP39"/>
    <property type="match status" value="1"/>
</dbReference>
<evidence type="ECO:0000313" key="2">
    <source>
        <dbReference type="Proteomes" id="UP000031599"/>
    </source>
</evidence>
<gene>
    <name evidence="1" type="ORF">DB30_02701</name>
</gene>
<organism evidence="1 2">
    <name type="scientific">Enhygromyxa salina</name>
    <dbReference type="NCBI Taxonomy" id="215803"/>
    <lineage>
        <taxon>Bacteria</taxon>
        <taxon>Pseudomonadati</taxon>
        <taxon>Myxococcota</taxon>
        <taxon>Polyangia</taxon>
        <taxon>Nannocystales</taxon>
        <taxon>Nannocystaceae</taxon>
        <taxon>Enhygromyxa</taxon>
    </lineage>
</organism>
<sequence length="271" mass="30290">MTTLLPRLHLFEFHDQAWCPAPLREALTDCVNAAWSFTGFWRNAVPHIEDLLDRTGERTILDLCSGSGGPVPRIVHAVAQQMPELRAELSDRFPKPGSLDALGPELRARVRYREQPVDALAVPAELAGLRTVFGAFHHFRPAQAVAMLRSASGSARALAVFEFQRRAMLRSLVPPMGLVGLSPLLAHWTAPRRWWRPVLTAIPVIPAMWAWDSFATIMRTYTPAELVELAEQARAPGYRWEVREARSDGPERITCLAGFPDPRGGVELIEY</sequence>
<comment type="caution">
    <text evidence="1">The sequence shown here is derived from an EMBL/GenBank/DDBJ whole genome shotgun (WGS) entry which is preliminary data.</text>
</comment>
<protein>
    <recommendedName>
        <fullName evidence="3">Methyltransferase domain-containing protein</fullName>
    </recommendedName>
</protein>
<evidence type="ECO:0000313" key="1">
    <source>
        <dbReference type="EMBL" id="KIG19420.1"/>
    </source>
</evidence>
<dbReference type="RefSeq" id="WP_052546084.1">
    <property type="nucleotide sequence ID" value="NZ_JMCC02000002.1"/>
</dbReference>
<reference evidence="1 2" key="1">
    <citation type="submission" date="2014-12" db="EMBL/GenBank/DDBJ databases">
        <title>Genome assembly of Enhygromyxa salina DSM 15201.</title>
        <authorList>
            <person name="Sharma G."/>
            <person name="Subramanian S."/>
        </authorList>
    </citation>
    <scope>NUCLEOTIDE SEQUENCE [LARGE SCALE GENOMIC DNA]</scope>
    <source>
        <strain evidence="1 2">DSM 15201</strain>
    </source>
</reference>
<dbReference type="Proteomes" id="UP000031599">
    <property type="component" value="Unassembled WGS sequence"/>
</dbReference>
<accession>A0A0C2DDA7</accession>
<name>A0A0C2DDA7_9BACT</name>
<proteinExistence type="predicted"/>
<dbReference type="SUPFAM" id="SSF53335">
    <property type="entry name" value="S-adenosyl-L-methionine-dependent methyltransferases"/>
    <property type="match status" value="1"/>
</dbReference>
<evidence type="ECO:0008006" key="3">
    <source>
        <dbReference type="Google" id="ProtNLM"/>
    </source>
</evidence>
<dbReference type="AlphaFoldDB" id="A0A0C2DDA7"/>